<dbReference type="Gene3D" id="1.10.1740.10">
    <property type="match status" value="1"/>
</dbReference>
<dbReference type="NCBIfam" id="NF007228">
    <property type="entry name" value="PRK09646.1"/>
    <property type="match status" value="1"/>
</dbReference>
<dbReference type="AlphaFoldDB" id="A0A840XP74"/>
<name>A0A840XP74_9MICO</name>
<dbReference type="InterPro" id="IPR007627">
    <property type="entry name" value="RNA_pol_sigma70_r2"/>
</dbReference>
<evidence type="ECO:0000256" key="1">
    <source>
        <dbReference type="ARBA" id="ARBA00010641"/>
    </source>
</evidence>
<evidence type="ECO:0000259" key="6">
    <source>
        <dbReference type="Pfam" id="PF04542"/>
    </source>
</evidence>
<dbReference type="InterPro" id="IPR039425">
    <property type="entry name" value="RNA_pol_sigma-70-like"/>
</dbReference>
<evidence type="ECO:0000313" key="9">
    <source>
        <dbReference type="Proteomes" id="UP000552883"/>
    </source>
</evidence>
<organism evidence="8 9">
    <name type="scientific">Microcella frigidaquae</name>
    <dbReference type="NCBI Taxonomy" id="424758"/>
    <lineage>
        <taxon>Bacteria</taxon>
        <taxon>Bacillati</taxon>
        <taxon>Actinomycetota</taxon>
        <taxon>Actinomycetes</taxon>
        <taxon>Micrococcales</taxon>
        <taxon>Microbacteriaceae</taxon>
        <taxon>Microcella</taxon>
    </lineage>
</organism>
<dbReference type="SUPFAM" id="SSF88659">
    <property type="entry name" value="Sigma3 and sigma4 domains of RNA polymerase sigma factors"/>
    <property type="match status" value="1"/>
</dbReference>
<evidence type="ECO:0000256" key="5">
    <source>
        <dbReference type="SAM" id="MobiDB-lite"/>
    </source>
</evidence>
<gene>
    <name evidence="8" type="ORF">BJ959_001884</name>
</gene>
<dbReference type="CDD" id="cd06171">
    <property type="entry name" value="Sigma70_r4"/>
    <property type="match status" value="1"/>
</dbReference>
<evidence type="ECO:0000256" key="3">
    <source>
        <dbReference type="ARBA" id="ARBA00023082"/>
    </source>
</evidence>
<dbReference type="InterPro" id="IPR013249">
    <property type="entry name" value="RNA_pol_sigma70_r4_t2"/>
</dbReference>
<comment type="similarity">
    <text evidence="1">Belongs to the sigma-70 factor family. ECF subfamily.</text>
</comment>
<dbReference type="EMBL" id="JACHBS010000001">
    <property type="protein sequence ID" value="MBB5618388.1"/>
    <property type="molecule type" value="Genomic_DNA"/>
</dbReference>
<dbReference type="Pfam" id="PF04542">
    <property type="entry name" value="Sigma70_r2"/>
    <property type="match status" value="1"/>
</dbReference>
<keyword evidence="2" id="KW-0805">Transcription regulation</keyword>
<feature type="domain" description="RNA polymerase sigma-70 region 2" evidence="6">
    <location>
        <begin position="82"/>
        <end position="149"/>
    </location>
</feature>
<protein>
    <submittedName>
        <fullName evidence="8">RNA polymerase sigma-70 factor (ECF subfamily)</fullName>
    </submittedName>
</protein>
<evidence type="ECO:0000259" key="7">
    <source>
        <dbReference type="Pfam" id="PF08281"/>
    </source>
</evidence>
<dbReference type="PANTHER" id="PTHR43133">
    <property type="entry name" value="RNA POLYMERASE ECF-TYPE SIGMA FACTO"/>
    <property type="match status" value="1"/>
</dbReference>
<dbReference type="Pfam" id="PF08281">
    <property type="entry name" value="Sigma70_r4_2"/>
    <property type="match status" value="1"/>
</dbReference>
<dbReference type="InterPro" id="IPR036388">
    <property type="entry name" value="WH-like_DNA-bd_sf"/>
</dbReference>
<dbReference type="NCBIfam" id="TIGR02937">
    <property type="entry name" value="sigma70-ECF"/>
    <property type="match status" value="1"/>
</dbReference>
<keyword evidence="4" id="KW-0804">Transcription</keyword>
<evidence type="ECO:0000256" key="2">
    <source>
        <dbReference type="ARBA" id="ARBA00023015"/>
    </source>
</evidence>
<dbReference type="SUPFAM" id="SSF88946">
    <property type="entry name" value="Sigma2 domain of RNA polymerase sigma factors"/>
    <property type="match status" value="1"/>
</dbReference>
<proteinExistence type="inferred from homology"/>
<sequence>MDARSHSRAGIHRDRRPAGRGPEPRPVGRFVLLDQEETAMLVLVPSETALDDVAPAADVTVETTNRLLQRVATGDQRAFGELYDLIAPRMLGLVRHVLKDHAQSEEVVQEVLLEIWQTAARFDPNKGKAVTWMLTMAHRRAIDRVRSAQSSRDRDTRVGIRDLDRDYDQVAERAEIRLEHERVERALGRLTELQRQAVELAYYGGYSHSEVSEMLGVPMGTVKTRLRDGMIRLREELGVAS</sequence>
<evidence type="ECO:0000313" key="8">
    <source>
        <dbReference type="EMBL" id="MBB5618388.1"/>
    </source>
</evidence>
<feature type="region of interest" description="Disordered" evidence="5">
    <location>
        <begin position="1"/>
        <end position="26"/>
    </location>
</feature>
<dbReference type="GO" id="GO:0006352">
    <property type="term" value="P:DNA-templated transcription initiation"/>
    <property type="evidence" value="ECO:0007669"/>
    <property type="project" value="InterPro"/>
</dbReference>
<accession>A0A840XP74</accession>
<feature type="domain" description="RNA polymerase sigma factor 70 region 4 type 2" evidence="7">
    <location>
        <begin position="181"/>
        <end position="232"/>
    </location>
</feature>
<dbReference type="GO" id="GO:0016987">
    <property type="term" value="F:sigma factor activity"/>
    <property type="evidence" value="ECO:0007669"/>
    <property type="project" value="UniProtKB-KW"/>
</dbReference>
<comment type="caution">
    <text evidence="8">The sequence shown here is derived from an EMBL/GenBank/DDBJ whole genome shotgun (WGS) entry which is preliminary data.</text>
</comment>
<dbReference type="PANTHER" id="PTHR43133:SF66">
    <property type="entry name" value="ECF RNA POLYMERASE SIGMA FACTOR SIGK"/>
    <property type="match status" value="1"/>
</dbReference>
<feature type="compositionally biased region" description="Basic residues" evidence="5">
    <location>
        <begin position="1"/>
        <end position="15"/>
    </location>
</feature>
<keyword evidence="3" id="KW-0731">Sigma factor</keyword>
<dbReference type="InterPro" id="IPR013325">
    <property type="entry name" value="RNA_pol_sigma_r2"/>
</dbReference>
<dbReference type="GO" id="GO:0003677">
    <property type="term" value="F:DNA binding"/>
    <property type="evidence" value="ECO:0007669"/>
    <property type="project" value="InterPro"/>
</dbReference>
<dbReference type="InterPro" id="IPR014284">
    <property type="entry name" value="RNA_pol_sigma-70_dom"/>
</dbReference>
<dbReference type="Gene3D" id="1.10.10.10">
    <property type="entry name" value="Winged helix-like DNA-binding domain superfamily/Winged helix DNA-binding domain"/>
    <property type="match status" value="1"/>
</dbReference>
<keyword evidence="9" id="KW-1185">Reference proteome</keyword>
<evidence type="ECO:0000256" key="4">
    <source>
        <dbReference type="ARBA" id="ARBA00023163"/>
    </source>
</evidence>
<dbReference type="Proteomes" id="UP000552883">
    <property type="component" value="Unassembled WGS sequence"/>
</dbReference>
<dbReference type="InterPro" id="IPR013324">
    <property type="entry name" value="RNA_pol_sigma_r3/r4-like"/>
</dbReference>
<reference evidence="8 9" key="1">
    <citation type="submission" date="2020-08" db="EMBL/GenBank/DDBJ databases">
        <title>Sequencing the genomes of 1000 actinobacteria strains.</title>
        <authorList>
            <person name="Klenk H.-P."/>
        </authorList>
    </citation>
    <scope>NUCLEOTIDE SEQUENCE [LARGE SCALE GENOMIC DNA]</scope>
    <source>
        <strain evidence="8 9">DSM 23889</strain>
    </source>
</reference>